<evidence type="ECO:0000313" key="11">
    <source>
        <dbReference type="Proteomes" id="UP000196125"/>
    </source>
</evidence>
<dbReference type="PANTHER" id="PTHR43547">
    <property type="entry name" value="TWO-COMPONENT HISTIDINE KINASE"/>
    <property type="match status" value="1"/>
</dbReference>
<keyword evidence="6" id="KW-1133">Transmembrane helix</keyword>
<gene>
    <name evidence="10" type="primary">cqsS_2</name>
    <name evidence="9" type="ORF">SBX37_18115</name>
    <name evidence="10" type="ORF">VIM7927_02345</name>
</gene>
<dbReference type="Gene3D" id="1.10.287.130">
    <property type="match status" value="1"/>
</dbReference>
<comment type="catalytic activity">
    <reaction evidence="1">
        <text>ATP + protein L-histidine = ADP + protein N-phospho-L-histidine.</text>
        <dbReference type="EC" id="2.7.13.3"/>
    </reaction>
</comment>
<feature type="transmembrane region" description="Helical" evidence="6">
    <location>
        <begin position="12"/>
        <end position="32"/>
    </location>
</feature>
<evidence type="ECO:0000256" key="4">
    <source>
        <dbReference type="ARBA" id="ARBA00022801"/>
    </source>
</evidence>
<dbReference type="InterPro" id="IPR004358">
    <property type="entry name" value="Sig_transdc_His_kin-like_C"/>
</dbReference>
<dbReference type="SUPFAM" id="SSF52172">
    <property type="entry name" value="CheY-like"/>
    <property type="match status" value="1"/>
</dbReference>
<evidence type="ECO:0000256" key="1">
    <source>
        <dbReference type="ARBA" id="ARBA00000085"/>
    </source>
</evidence>
<organism evidence="10 11">
    <name type="scientific">Vibrio mangrovi</name>
    <dbReference type="NCBI Taxonomy" id="474394"/>
    <lineage>
        <taxon>Bacteria</taxon>
        <taxon>Pseudomonadati</taxon>
        <taxon>Pseudomonadota</taxon>
        <taxon>Gammaproteobacteria</taxon>
        <taxon>Vibrionales</taxon>
        <taxon>Vibrionaceae</taxon>
        <taxon>Vibrio</taxon>
    </lineage>
</organism>
<dbReference type="InterPro" id="IPR003594">
    <property type="entry name" value="HATPase_dom"/>
</dbReference>
<feature type="transmembrane region" description="Helical" evidence="6">
    <location>
        <begin position="147"/>
        <end position="168"/>
    </location>
</feature>
<evidence type="ECO:0000259" key="8">
    <source>
        <dbReference type="PROSITE" id="PS50110"/>
    </source>
</evidence>
<keyword evidence="12" id="KW-1185">Reference proteome</keyword>
<keyword evidence="6" id="KW-0812">Transmembrane</keyword>
<dbReference type="Pfam" id="PF00072">
    <property type="entry name" value="Response_reg"/>
    <property type="match status" value="1"/>
</dbReference>
<dbReference type="GO" id="GO:0016787">
    <property type="term" value="F:hydrolase activity"/>
    <property type="evidence" value="ECO:0007669"/>
    <property type="project" value="UniProtKB-KW"/>
</dbReference>
<dbReference type="PANTHER" id="PTHR43547:SF2">
    <property type="entry name" value="HYBRID SIGNAL TRANSDUCTION HISTIDINE KINASE C"/>
    <property type="match status" value="1"/>
</dbReference>
<keyword evidence="4" id="KW-0378">Hydrolase</keyword>
<keyword evidence="6" id="KW-0472">Membrane</keyword>
<dbReference type="InterPro" id="IPR001789">
    <property type="entry name" value="Sig_transdc_resp-reg_receiver"/>
</dbReference>
<dbReference type="GO" id="GO:0000155">
    <property type="term" value="F:phosphorelay sensor kinase activity"/>
    <property type="evidence" value="ECO:0007669"/>
    <property type="project" value="InterPro"/>
</dbReference>
<keyword evidence="10" id="KW-0808">Transferase</keyword>
<reference evidence="10 11" key="1">
    <citation type="submission" date="2017-05" db="EMBL/GenBank/DDBJ databases">
        <authorList>
            <person name="Song R."/>
            <person name="Chenine A.L."/>
            <person name="Ruprecht R.M."/>
        </authorList>
    </citation>
    <scope>NUCLEOTIDE SEQUENCE [LARGE SCALE GENOMIC DNA]</scope>
    <source>
        <strain evidence="10 11">CECT 7927</strain>
    </source>
</reference>
<dbReference type="CDD" id="cd17546">
    <property type="entry name" value="REC_hyHK_CKI1_RcsC-like"/>
    <property type="match status" value="1"/>
</dbReference>
<feature type="transmembrane region" description="Helical" evidence="6">
    <location>
        <begin position="98"/>
        <end position="114"/>
    </location>
</feature>
<evidence type="ECO:0000259" key="7">
    <source>
        <dbReference type="PROSITE" id="PS50109"/>
    </source>
</evidence>
<keyword evidence="3 5" id="KW-0597">Phosphoprotein</keyword>
<evidence type="ECO:0000256" key="5">
    <source>
        <dbReference type="PROSITE-ProRule" id="PRU00169"/>
    </source>
</evidence>
<feature type="transmembrane region" description="Helical" evidence="6">
    <location>
        <begin position="44"/>
        <end position="62"/>
    </location>
</feature>
<dbReference type="SUPFAM" id="SSF47384">
    <property type="entry name" value="Homodimeric domain of signal transducing histidine kinase"/>
    <property type="match status" value="1"/>
</dbReference>
<name>A0A1Y6ITV4_9VIBR</name>
<dbReference type="SMART" id="SM00448">
    <property type="entry name" value="REC"/>
    <property type="match status" value="1"/>
</dbReference>
<dbReference type="EMBL" id="JAWRCO010000002">
    <property type="protein sequence ID" value="MDW6004777.1"/>
    <property type="molecule type" value="Genomic_DNA"/>
</dbReference>
<dbReference type="CDD" id="cd00082">
    <property type="entry name" value="HisKA"/>
    <property type="match status" value="1"/>
</dbReference>
<dbReference type="InterPro" id="IPR005467">
    <property type="entry name" value="His_kinase_dom"/>
</dbReference>
<dbReference type="PRINTS" id="PR00344">
    <property type="entry name" value="BCTRLSENSOR"/>
</dbReference>
<dbReference type="AlphaFoldDB" id="A0A1Y6ITV4"/>
<dbReference type="InterPro" id="IPR036097">
    <property type="entry name" value="HisK_dim/P_sf"/>
</dbReference>
<dbReference type="Gene3D" id="3.40.50.2300">
    <property type="match status" value="1"/>
</dbReference>
<feature type="modified residue" description="4-aspartylphosphate" evidence="5">
    <location>
        <position position="617"/>
    </location>
</feature>
<dbReference type="SUPFAM" id="SSF55874">
    <property type="entry name" value="ATPase domain of HSP90 chaperone/DNA topoisomerase II/histidine kinase"/>
    <property type="match status" value="1"/>
</dbReference>
<dbReference type="Proteomes" id="UP000196125">
    <property type="component" value="Unassembled WGS sequence"/>
</dbReference>
<evidence type="ECO:0000313" key="9">
    <source>
        <dbReference type="EMBL" id="MDW6004777.1"/>
    </source>
</evidence>
<dbReference type="PROSITE" id="PS50110">
    <property type="entry name" value="RESPONSE_REGULATORY"/>
    <property type="match status" value="1"/>
</dbReference>
<dbReference type="Pfam" id="PF02518">
    <property type="entry name" value="HATPase_c"/>
    <property type="match status" value="1"/>
</dbReference>
<dbReference type="InterPro" id="IPR011006">
    <property type="entry name" value="CheY-like_superfamily"/>
</dbReference>
<protein>
    <recommendedName>
        <fullName evidence="2">histidine kinase</fullName>
        <ecNumber evidence="2">2.7.13.3</ecNumber>
    </recommendedName>
</protein>
<feature type="domain" description="Histidine kinase" evidence="7">
    <location>
        <begin position="187"/>
        <end position="414"/>
    </location>
</feature>
<evidence type="ECO:0000256" key="3">
    <source>
        <dbReference type="ARBA" id="ARBA00022553"/>
    </source>
</evidence>
<dbReference type="EC" id="2.7.13.3" evidence="2"/>
<reference evidence="9 12" key="2">
    <citation type="submission" date="2023-11" db="EMBL/GenBank/DDBJ databases">
        <title>Plant-associative lifestyle of Vibrio porteresiae and its evolutionary dynamics.</title>
        <authorList>
            <person name="Rameshkumar N."/>
            <person name="Kirti K."/>
        </authorList>
    </citation>
    <scope>NUCLEOTIDE SEQUENCE [LARGE SCALE GENOMIC DNA]</scope>
    <source>
        <strain evidence="9 12">MSSRF38</strain>
    </source>
</reference>
<dbReference type="Gene3D" id="3.30.565.10">
    <property type="entry name" value="Histidine kinase-like ATPase, C-terminal domain"/>
    <property type="match status" value="1"/>
</dbReference>
<evidence type="ECO:0000256" key="6">
    <source>
        <dbReference type="SAM" id="Phobius"/>
    </source>
</evidence>
<evidence type="ECO:0000313" key="12">
    <source>
        <dbReference type="Proteomes" id="UP001283366"/>
    </source>
</evidence>
<accession>A0A1Y6ITV4</accession>
<dbReference type="Proteomes" id="UP001283366">
    <property type="component" value="Unassembled WGS sequence"/>
</dbReference>
<dbReference type="SMART" id="SM00387">
    <property type="entry name" value="HATPase_c"/>
    <property type="match status" value="1"/>
</dbReference>
<dbReference type="EMBL" id="FXXI01000003">
    <property type="protein sequence ID" value="SMS01068.1"/>
    <property type="molecule type" value="Genomic_DNA"/>
</dbReference>
<dbReference type="RefSeq" id="WP_087481097.1">
    <property type="nucleotide sequence ID" value="NZ_AP024884.1"/>
</dbReference>
<dbReference type="OrthoDB" id="8573961at2"/>
<dbReference type="InterPro" id="IPR036890">
    <property type="entry name" value="HATPase_C_sf"/>
</dbReference>
<evidence type="ECO:0000313" key="10">
    <source>
        <dbReference type="EMBL" id="SMS01068.1"/>
    </source>
</evidence>
<dbReference type="PROSITE" id="PS50109">
    <property type="entry name" value="HIS_KIN"/>
    <property type="match status" value="1"/>
</dbReference>
<feature type="transmembrane region" description="Helical" evidence="6">
    <location>
        <begin position="74"/>
        <end position="92"/>
    </location>
</feature>
<keyword evidence="10" id="KW-0418">Kinase</keyword>
<sequence length="685" mass="79516">MNTIKKIYQYAEPNLSSVGWMGFIGFPVYYYIWTYLFPQPYESLWLRATGAILCLGLALRSFVPIKIKKYLPYYYYFTMGFCLPFFFSYMMIMNSYNNVWVMSFTASICLHILLIHETKSLIMQTTISIAIAYFTADYMIGNELKYFIDWMYVPIFLFVYFFGNVFYFRNQVSHETKVSIAKSFGAGIAHEMRNPLSAIKSSLEIIQSVFNESHPSQSVPAYTIEQHNVQMVNDMICDMHNIVDSANETINLLLTSIDQNRIPTSTFKMYSVDEITRHAIHSFSYKNPVDRLAVTVTTNNDFRFLGSDILLKYAFYNLLKNAFYYQNNENFRIDISIRSQKKCNQITVRDNGSGIDPQHLQDIFKDFYTHGKHGGYGLGLPFCRRIMEAVGGKIECSSVLGEWTEFTLSFPKEFSPEMKKLKEELIHSKSLLYIGNESAVCHRLKKQAQQMGFSIETVTLPEAIERNEYEFEFDMVMIDLDQIDQRWDYLTVLESLLHFSEARLHYLYNSKNHYPINIERYLSVYPLEVSQIIQDSTVTLYQLFFELDEKIEADKNVIPLRRERVEKYILIVDDNHSVRNLTAMLLEKQGYHVLQASNGQEALGTIETHTVDLILMDIEMPVLDGIETTSTIRSSQKPYRHIPILGHTGDSNTPTLKRIQDSGMNDYIIKPADTENLLGKLANWI</sequence>
<proteinExistence type="predicted"/>
<evidence type="ECO:0000256" key="2">
    <source>
        <dbReference type="ARBA" id="ARBA00012438"/>
    </source>
</evidence>
<dbReference type="InterPro" id="IPR003661">
    <property type="entry name" value="HisK_dim/P_dom"/>
</dbReference>
<feature type="domain" description="Response regulatory" evidence="8">
    <location>
        <begin position="568"/>
        <end position="685"/>
    </location>
</feature>